<proteinExistence type="predicted"/>
<evidence type="ECO:0008006" key="4">
    <source>
        <dbReference type="Google" id="ProtNLM"/>
    </source>
</evidence>
<accession>A0A558D2G3</accession>
<sequence length="324" mass="37436">MEKIREKRGEKGTGEKRSEDIHKQWKLARLKKELRARLDHPEYGSGEDSESQLQAYMSQSGRWVDAWKKGFVPSVDVGSLGFLYQRQGAFAVLDGDEAGWQRLALGTLYALRATQFYLVRQDRIFKETNRAHFGFEDACRLLAQLFALGWNKQAHRYGRWLITSSMAGYYFDSEDYYRNCANWFYLRLFADSVGASDVDWPPHSKTVPEYEVLLNHWRTDSIDSLLPHLTTACDRHTHECFSRSSDESKRLDFADDVIMGWPIEIHMILRLRSELGLANPEIDHQLMQTGLGRMPEPLPLVPDELLEALTAKACEIYPELGERL</sequence>
<organism evidence="2 3">
    <name type="scientific">Sedimenticola thiotaurini</name>
    <dbReference type="NCBI Taxonomy" id="1543721"/>
    <lineage>
        <taxon>Bacteria</taxon>
        <taxon>Pseudomonadati</taxon>
        <taxon>Pseudomonadota</taxon>
        <taxon>Gammaproteobacteria</taxon>
        <taxon>Chromatiales</taxon>
        <taxon>Sedimenticolaceae</taxon>
        <taxon>Sedimenticola</taxon>
    </lineage>
</organism>
<gene>
    <name evidence="2" type="ORF">FHK82_08995</name>
</gene>
<dbReference type="Proteomes" id="UP000317355">
    <property type="component" value="Unassembled WGS sequence"/>
</dbReference>
<protein>
    <recommendedName>
        <fullName evidence="4">DUF1911 domain-containing protein</fullName>
    </recommendedName>
</protein>
<evidence type="ECO:0000313" key="2">
    <source>
        <dbReference type="EMBL" id="TVT55153.1"/>
    </source>
</evidence>
<dbReference type="EMBL" id="VMRY01000036">
    <property type="protein sequence ID" value="TVT55153.1"/>
    <property type="molecule type" value="Genomic_DNA"/>
</dbReference>
<evidence type="ECO:0000256" key="1">
    <source>
        <dbReference type="SAM" id="MobiDB-lite"/>
    </source>
</evidence>
<name>A0A558D2G3_9GAMM</name>
<feature type="region of interest" description="Disordered" evidence="1">
    <location>
        <begin position="1"/>
        <end position="22"/>
    </location>
</feature>
<evidence type="ECO:0000313" key="3">
    <source>
        <dbReference type="Proteomes" id="UP000317355"/>
    </source>
</evidence>
<reference evidence="2 3" key="1">
    <citation type="submission" date="2019-07" db="EMBL/GenBank/DDBJ databases">
        <title>The pathways for chlorine oxyanion respiration interact through the shared metabolite chlorate.</title>
        <authorList>
            <person name="Barnum T.P."/>
            <person name="Cheng Y."/>
            <person name="Hill K.A."/>
            <person name="Lucas L.N."/>
            <person name="Carlson H.K."/>
            <person name="Coates J.D."/>
        </authorList>
    </citation>
    <scope>NUCLEOTIDE SEQUENCE [LARGE SCALE GENOMIC DNA]</scope>
    <source>
        <strain evidence="2">BK-3</strain>
    </source>
</reference>
<dbReference type="AlphaFoldDB" id="A0A558D2G3"/>
<comment type="caution">
    <text evidence="2">The sequence shown here is derived from an EMBL/GenBank/DDBJ whole genome shotgun (WGS) entry which is preliminary data.</text>
</comment>